<gene>
    <name evidence="2" type="primary">PGA31_0</name>
    <name evidence="2" type="ORF">Cantr_06891</name>
</gene>
<evidence type="ECO:0000256" key="1">
    <source>
        <dbReference type="SAM" id="SignalP"/>
    </source>
</evidence>
<name>A0A367XUX7_9ASCO</name>
<accession>A0A367XUX7</accession>
<dbReference type="OrthoDB" id="4018368at2759"/>
<feature type="signal peptide" evidence="1">
    <location>
        <begin position="1"/>
        <end position="19"/>
    </location>
</feature>
<organism evidence="2 3">
    <name type="scientific">Candida viswanathii</name>
    <dbReference type="NCBI Taxonomy" id="5486"/>
    <lineage>
        <taxon>Eukaryota</taxon>
        <taxon>Fungi</taxon>
        <taxon>Dikarya</taxon>
        <taxon>Ascomycota</taxon>
        <taxon>Saccharomycotina</taxon>
        <taxon>Pichiomycetes</taxon>
        <taxon>Debaryomycetaceae</taxon>
        <taxon>Candida/Lodderomyces clade</taxon>
        <taxon>Candida</taxon>
    </lineage>
</organism>
<keyword evidence="3" id="KW-1185">Reference proteome</keyword>
<evidence type="ECO:0000313" key="2">
    <source>
        <dbReference type="EMBL" id="RCK57394.1"/>
    </source>
</evidence>
<evidence type="ECO:0000313" key="3">
    <source>
        <dbReference type="Proteomes" id="UP000253472"/>
    </source>
</evidence>
<proteinExistence type="predicted"/>
<sequence length="168" mass="18333">MRFSTIAAAAIALAQTVVALKTVKLKTFAYPPPQYPDVTGKFVSAWHEGAALNYLVVVPEEGATTWTYDEETKYLYFEVGAGSDNPFKFYFTIGEGEPGILLATPTDHPVPVNIDNLGFITFDGSYGVKGVKNINDPYNYSKDNYILAKYDGVAPDDAVPIFFQALAA</sequence>
<dbReference type="AlphaFoldDB" id="A0A367XUX7"/>
<dbReference type="EMBL" id="QLNQ01000028">
    <property type="protein sequence ID" value="RCK57394.1"/>
    <property type="molecule type" value="Genomic_DNA"/>
</dbReference>
<protein>
    <submittedName>
        <fullName evidence="2">Cell wall protein PGA31</fullName>
    </submittedName>
</protein>
<comment type="caution">
    <text evidence="2">The sequence shown here is derived from an EMBL/GenBank/DDBJ whole genome shotgun (WGS) entry which is preliminary data.</text>
</comment>
<dbReference type="Proteomes" id="UP000253472">
    <property type="component" value="Unassembled WGS sequence"/>
</dbReference>
<feature type="chain" id="PRO_5016711477" evidence="1">
    <location>
        <begin position="20"/>
        <end position="168"/>
    </location>
</feature>
<keyword evidence="1" id="KW-0732">Signal</keyword>
<reference evidence="2 3" key="1">
    <citation type="submission" date="2018-06" db="EMBL/GenBank/DDBJ databases">
        <title>Whole genome sequencing of Candida tropicalis (genome annotated by CSBL at Korea University).</title>
        <authorList>
            <person name="Ahn J."/>
        </authorList>
    </citation>
    <scope>NUCLEOTIDE SEQUENCE [LARGE SCALE GENOMIC DNA]</scope>
    <source>
        <strain evidence="2 3">ATCC 20962</strain>
    </source>
</reference>